<proteinExistence type="predicted"/>
<dbReference type="EMBL" id="HACA01033280">
    <property type="protein sequence ID" value="CDW50641.1"/>
    <property type="molecule type" value="Transcribed_RNA"/>
</dbReference>
<sequence>PASRNPQEYIELPLLHLHQNQKKIDSYSNKYEWIKIHYLTYFEPIVALTLKRFQILIQMLSWHHQLQ</sequence>
<protein>
    <submittedName>
        <fullName evidence="1">Uncharacterized protein</fullName>
    </submittedName>
</protein>
<accession>A0A0K2VKW8</accession>
<organism evidence="1">
    <name type="scientific">Lepeophtheirus salmonis</name>
    <name type="common">Salmon louse</name>
    <name type="synonym">Caligus salmonis</name>
    <dbReference type="NCBI Taxonomy" id="72036"/>
    <lineage>
        <taxon>Eukaryota</taxon>
        <taxon>Metazoa</taxon>
        <taxon>Ecdysozoa</taxon>
        <taxon>Arthropoda</taxon>
        <taxon>Crustacea</taxon>
        <taxon>Multicrustacea</taxon>
        <taxon>Hexanauplia</taxon>
        <taxon>Copepoda</taxon>
        <taxon>Siphonostomatoida</taxon>
        <taxon>Caligidae</taxon>
        <taxon>Lepeophtheirus</taxon>
    </lineage>
</organism>
<reference evidence="1" key="1">
    <citation type="submission" date="2014-05" db="EMBL/GenBank/DDBJ databases">
        <authorList>
            <person name="Chronopoulou M."/>
        </authorList>
    </citation>
    <scope>NUCLEOTIDE SEQUENCE</scope>
    <source>
        <tissue evidence="1">Whole organism</tissue>
    </source>
</reference>
<evidence type="ECO:0000313" key="1">
    <source>
        <dbReference type="EMBL" id="CDW50641.1"/>
    </source>
</evidence>
<feature type="non-terminal residue" evidence="1">
    <location>
        <position position="1"/>
    </location>
</feature>
<name>A0A0K2VKW8_LEPSM</name>
<dbReference type="AlphaFoldDB" id="A0A0K2VKW8"/>